<dbReference type="PANTHER" id="PTHR11727">
    <property type="entry name" value="DIMETHYLADENOSINE TRANSFERASE"/>
    <property type="match status" value="1"/>
</dbReference>
<feature type="binding site" evidence="7 8">
    <location>
        <position position="105"/>
    </location>
    <ligand>
        <name>S-adenosyl-L-methionine</name>
        <dbReference type="ChEBI" id="CHEBI:59789"/>
    </ligand>
</feature>
<evidence type="ECO:0000256" key="5">
    <source>
        <dbReference type="ARBA" id="ARBA00022691"/>
    </source>
</evidence>
<dbReference type="NCBIfam" id="TIGR00755">
    <property type="entry name" value="ksgA"/>
    <property type="match status" value="1"/>
</dbReference>
<dbReference type="FunFam" id="1.10.8.100:FF:000001">
    <property type="entry name" value="Ribosomal RNA small subunit methyltransferase A"/>
    <property type="match status" value="1"/>
</dbReference>
<dbReference type="PROSITE" id="PS51689">
    <property type="entry name" value="SAM_RNA_A_N6_MT"/>
    <property type="match status" value="1"/>
</dbReference>
<dbReference type="InterPro" id="IPR001737">
    <property type="entry name" value="KsgA/Erm"/>
</dbReference>
<evidence type="ECO:0000256" key="6">
    <source>
        <dbReference type="ARBA" id="ARBA00022884"/>
    </source>
</evidence>
<keyword evidence="3 7" id="KW-0489">Methyltransferase</keyword>
<organism evidence="10 11">
    <name type="scientific">Microscilla marina ATCC 23134</name>
    <dbReference type="NCBI Taxonomy" id="313606"/>
    <lineage>
        <taxon>Bacteria</taxon>
        <taxon>Pseudomonadati</taxon>
        <taxon>Bacteroidota</taxon>
        <taxon>Cytophagia</taxon>
        <taxon>Cytophagales</taxon>
        <taxon>Microscillaceae</taxon>
        <taxon>Microscilla</taxon>
    </lineage>
</organism>
<evidence type="ECO:0000256" key="7">
    <source>
        <dbReference type="HAMAP-Rule" id="MF_00607"/>
    </source>
</evidence>
<comment type="similarity">
    <text evidence="7">Belongs to the class I-like SAM-binding methyltransferase superfamily. rRNA adenine N(6)-methyltransferase family. RsmA subfamily.</text>
</comment>
<dbReference type="PANTHER" id="PTHR11727:SF7">
    <property type="entry name" value="DIMETHYLADENOSINE TRANSFERASE-RELATED"/>
    <property type="match status" value="1"/>
</dbReference>
<dbReference type="AlphaFoldDB" id="A1ZN40"/>
<comment type="function">
    <text evidence="7">Specifically dimethylates two adjacent adenosines (A1518 and A1519) in the loop of a conserved hairpin near the 3'-end of 16S rRNA in the 30S particle. May play a critical role in biogenesis of 30S subunits.</text>
</comment>
<dbReference type="SMART" id="SM00650">
    <property type="entry name" value="rADc"/>
    <property type="match status" value="1"/>
</dbReference>
<dbReference type="GO" id="GO:0005829">
    <property type="term" value="C:cytosol"/>
    <property type="evidence" value="ECO:0007669"/>
    <property type="project" value="TreeGrafter"/>
</dbReference>
<feature type="binding site" evidence="7 8">
    <location>
        <position position="39"/>
    </location>
    <ligand>
        <name>S-adenosyl-L-methionine</name>
        <dbReference type="ChEBI" id="CHEBI:59789"/>
    </ligand>
</feature>
<keyword evidence="5 7" id="KW-0949">S-adenosyl-L-methionine</keyword>
<dbReference type="GO" id="GO:0052908">
    <property type="term" value="F:16S rRNA (adenine(1518)-N(6)/adenine(1519)-N(6))-dimethyltransferase activity"/>
    <property type="evidence" value="ECO:0007669"/>
    <property type="project" value="UniProtKB-EC"/>
</dbReference>
<keyword evidence="4 7" id="KW-0808">Transferase</keyword>
<comment type="subcellular location">
    <subcellularLocation>
        <location evidence="7">Cytoplasm</location>
    </subcellularLocation>
</comment>
<gene>
    <name evidence="7" type="primary">rsmA</name>
    <name evidence="7" type="synonym">ksgA</name>
    <name evidence="10" type="ORF">M23134_03482</name>
</gene>
<dbReference type="InterPro" id="IPR029063">
    <property type="entry name" value="SAM-dependent_MTases_sf"/>
</dbReference>
<evidence type="ECO:0000313" key="11">
    <source>
        <dbReference type="Proteomes" id="UP000004095"/>
    </source>
</evidence>
<keyword evidence="1 7" id="KW-0963">Cytoplasm</keyword>
<keyword evidence="6 7" id="KW-0694">RNA-binding</keyword>
<dbReference type="Gene3D" id="1.10.8.100">
    <property type="entry name" value="Ribosomal RNA adenine dimethylase-like, domain 2"/>
    <property type="match status" value="1"/>
</dbReference>
<comment type="catalytic activity">
    <reaction evidence="7">
        <text>adenosine(1518)/adenosine(1519) in 16S rRNA + 4 S-adenosyl-L-methionine = N(6)-dimethyladenosine(1518)/N(6)-dimethyladenosine(1519) in 16S rRNA + 4 S-adenosyl-L-homocysteine + 4 H(+)</text>
        <dbReference type="Rhea" id="RHEA:19609"/>
        <dbReference type="Rhea" id="RHEA-COMP:10232"/>
        <dbReference type="Rhea" id="RHEA-COMP:10233"/>
        <dbReference type="ChEBI" id="CHEBI:15378"/>
        <dbReference type="ChEBI" id="CHEBI:57856"/>
        <dbReference type="ChEBI" id="CHEBI:59789"/>
        <dbReference type="ChEBI" id="CHEBI:74411"/>
        <dbReference type="ChEBI" id="CHEBI:74493"/>
        <dbReference type="EC" id="2.1.1.182"/>
    </reaction>
</comment>
<protein>
    <recommendedName>
        <fullName evidence="7">Ribosomal RNA small subunit methyltransferase A</fullName>
        <ecNumber evidence="7">2.1.1.182</ecNumber>
    </recommendedName>
    <alternativeName>
        <fullName evidence="7">16S rRNA (adenine(1518)-N(6)/adenine(1519)-N(6))-dimethyltransferase</fullName>
    </alternativeName>
    <alternativeName>
        <fullName evidence="7">16S rRNA dimethyladenosine transferase</fullName>
    </alternativeName>
    <alternativeName>
        <fullName evidence="7">16S rRNA dimethylase</fullName>
    </alternativeName>
    <alternativeName>
        <fullName evidence="7">S-adenosylmethionine-6-N', N'-adenosyl(rRNA) dimethyltransferase</fullName>
    </alternativeName>
</protein>
<reference evidence="10 11" key="1">
    <citation type="submission" date="2007-01" db="EMBL/GenBank/DDBJ databases">
        <authorList>
            <person name="Haygood M."/>
            <person name="Podell S."/>
            <person name="Anderson C."/>
            <person name="Hopkinson B."/>
            <person name="Roe K."/>
            <person name="Barbeau K."/>
            <person name="Gaasterland T."/>
            <person name="Ferriera S."/>
            <person name="Johnson J."/>
            <person name="Kravitz S."/>
            <person name="Beeson K."/>
            <person name="Sutton G."/>
            <person name="Rogers Y.-H."/>
            <person name="Friedman R."/>
            <person name="Frazier M."/>
            <person name="Venter J.C."/>
        </authorList>
    </citation>
    <scope>NUCLEOTIDE SEQUENCE [LARGE SCALE GENOMIC DNA]</scope>
    <source>
        <strain evidence="10 11">ATCC 23134</strain>
    </source>
</reference>
<evidence type="ECO:0000256" key="3">
    <source>
        <dbReference type="ARBA" id="ARBA00022603"/>
    </source>
</evidence>
<dbReference type="InterPro" id="IPR011530">
    <property type="entry name" value="rRNA_adenine_dimethylase"/>
</dbReference>
<proteinExistence type="inferred from homology"/>
<dbReference type="EC" id="2.1.1.182" evidence="7"/>
<feature type="domain" description="Ribosomal RNA adenine methylase transferase N-terminal" evidence="9">
    <location>
        <begin position="18"/>
        <end position="190"/>
    </location>
</feature>
<evidence type="ECO:0000256" key="4">
    <source>
        <dbReference type="ARBA" id="ARBA00022679"/>
    </source>
</evidence>
<evidence type="ECO:0000256" key="1">
    <source>
        <dbReference type="ARBA" id="ARBA00022490"/>
    </source>
</evidence>
<feature type="binding site" evidence="7 8">
    <location>
        <position position="13"/>
    </location>
    <ligand>
        <name>S-adenosyl-L-methionine</name>
        <dbReference type="ChEBI" id="CHEBI:59789"/>
    </ligand>
</feature>
<name>A1ZN40_MICM2</name>
<keyword evidence="2 7" id="KW-0698">rRNA processing</keyword>
<dbReference type="eggNOG" id="COG0030">
    <property type="taxonomic scope" value="Bacteria"/>
</dbReference>
<evidence type="ECO:0000313" key="10">
    <source>
        <dbReference type="EMBL" id="EAY28221.1"/>
    </source>
</evidence>
<dbReference type="Pfam" id="PF00398">
    <property type="entry name" value="RrnaAD"/>
    <property type="match status" value="1"/>
</dbReference>
<keyword evidence="11" id="KW-1185">Reference proteome</keyword>
<comment type="caution">
    <text evidence="10">The sequence shown here is derived from an EMBL/GenBank/DDBJ whole genome shotgun (WGS) entry which is preliminary data.</text>
</comment>
<dbReference type="HAMAP" id="MF_00607">
    <property type="entry name" value="16SrRNA_methyltr_A"/>
    <property type="match status" value="1"/>
</dbReference>
<dbReference type="RefSeq" id="WP_002698410.1">
    <property type="nucleotide sequence ID" value="NZ_AAWS01000017.1"/>
</dbReference>
<accession>A1ZN40</accession>
<sequence>MVKPKKHLGQHFLTDLSIAERIVNQVQQHNGYKTIVEIGAGTGVLTDFLVKSDNFQTHIIEIDTESVEYLHKHYPTLVPYITEGDFLNIDLGALFKQQSIGIIGNFPYNISSQIFFKVLDHRDQVQEVVCMLQKEVAERIAAQPGSKTYGILSVLLQAYYHISYDFTVPPDVFNPPPKVYSGVISLQRNKVKKLDCDEKLFKRIVKQGFNNRRKTLRNALKSIQLPDTLKPNEMLNKRAEQLSVAHFVELTQLWEATL</sequence>
<dbReference type="Gene3D" id="3.40.50.150">
    <property type="entry name" value="Vaccinia Virus protein VP39"/>
    <property type="match status" value="1"/>
</dbReference>
<evidence type="ECO:0000256" key="8">
    <source>
        <dbReference type="PROSITE-ProRule" id="PRU01026"/>
    </source>
</evidence>
<feature type="binding site" evidence="7 8">
    <location>
        <position position="61"/>
    </location>
    <ligand>
        <name>S-adenosyl-L-methionine</name>
        <dbReference type="ChEBI" id="CHEBI:59789"/>
    </ligand>
</feature>
<evidence type="ECO:0000259" key="9">
    <source>
        <dbReference type="SMART" id="SM00650"/>
    </source>
</evidence>
<evidence type="ECO:0000256" key="2">
    <source>
        <dbReference type="ARBA" id="ARBA00022552"/>
    </source>
</evidence>
<feature type="binding site" evidence="7 8">
    <location>
        <position position="85"/>
    </location>
    <ligand>
        <name>S-adenosyl-L-methionine</name>
        <dbReference type="ChEBI" id="CHEBI:59789"/>
    </ligand>
</feature>
<dbReference type="InterPro" id="IPR023165">
    <property type="entry name" value="rRNA_Ade_diMease-like_C"/>
</dbReference>
<dbReference type="EMBL" id="AAWS01000017">
    <property type="protein sequence ID" value="EAY28221.1"/>
    <property type="molecule type" value="Genomic_DNA"/>
</dbReference>
<dbReference type="Proteomes" id="UP000004095">
    <property type="component" value="Unassembled WGS sequence"/>
</dbReference>
<dbReference type="InterPro" id="IPR020598">
    <property type="entry name" value="rRNA_Ade_methylase_Trfase_N"/>
</dbReference>
<feature type="binding site" evidence="7 8">
    <location>
        <position position="11"/>
    </location>
    <ligand>
        <name>S-adenosyl-L-methionine</name>
        <dbReference type="ChEBI" id="CHEBI:59789"/>
    </ligand>
</feature>
<dbReference type="OrthoDB" id="9814755at2"/>
<dbReference type="GO" id="GO:0003723">
    <property type="term" value="F:RNA binding"/>
    <property type="evidence" value="ECO:0007669"/>
    <property type="project" value="UniProtKB-UniRule"/>
</dbReference>
<dbReference type="SUPFAM" id="SSF53335">
    <property type="entry name" value="S-adenosyl-L-methionine-dependent methyltransferases"/>
    <property type="match status" value="1"/>
</dbReference>